<proteinExistence type="predicted"/>
<accession>A0AAV6V263</accession>
<keyword evidence="2" id="KW-1185">Reference proteome</keyword>
<dbReference type="EMBL" id="JAFNEN010000208">
    <property type="protein sequence ID" value="KAG8189661.1"/>
    <property type="molecule type" value="Genomic_DNA"/>
</dbReference>
<comment type="caution">
    <text evidence="1">The sequence shown here is derived from an EMBL/GenBank/DDBJ whole genome shotgun (WGS) entry which is preliminary data.</text>
</comment>
<reference evidence="1 2" key="1">
    <citation type="journal article" date="2022" name="Nat. Ecol. Evol.">
        <title>A masculinizing supergene underlies an exaggerated male reproductive morph in a spider.</title>
        <authorList>
            <person name="Hendrickx F."/>
            <person name="De Corte Z."/>
            <person name="Sonet G."/>
            <person name="Van Belleghem S.M."/>
            <person name="Kostlbacher S."/>
            <person name="Vangestel C."/>
        </authorList>
    </citation>
    <scope>NUCLEOTIDE SEQUENCE [LARGE SCALE GENOMIC DNA]</scope>
    <source>
        <strain evidence="1">W744_W776</strain>
    </source>
</reference>
<sequence>MAFDSCWRIVSKLGRWQRRNFPMNEKKDSKFGISPSDGISCRRLNAAFECCGRYHRLGDEYRQLSLRCERTLPCNRLASDVS</sequence>
<protein>
    <submittedName>
        <fullName evidence="1">Uncharacterized protein</fullName>
    </submittedName>
</protein>
<evidence type="ECO:0000313" key="1">
    <source>
        <dbReference type="EMBL" id="KAG8189661.1"/>
    </source>
</evidence>
<evidence type="ECO:0000313" key="2">
    <source>
        <dbReference type="Proteomes" id="UP000827092"/>
    </source>
</evidence>
<dbReference type="AlphaFoldDB" id="A0AAV6V263"/>
<gene>
    <name evidence="1" type="ORF">JTE90_018508</name>
</gene>
<organism evidence="1 2">
    <name type="scientific">Oedothorax gibbosus</name>
    <dbReference type="NCBI Taxonomy" id="931172"/>
    <lineage>
        <taxon>Eukaryota</taxon>
        <taxon>Metazoa</taxon>
        <taxon>Ecdysozoa</taxon>
        <taxon>Arthropoda</taxon>
        <taxon>Chelicerata</taxon>
        <taxon>Arachnida</taxon>
        <taxon>Araneae</taxon>
        <taxon>Araneomorphae</taxon>
        <taxon>Entelegynae</taxon>
        <taxon>Araneoidea</taxon>
        <taxon>Linyphiidae</taxon>
        <taxon>Erigoninae</taxon>
        <taxon>Oedothorax</taxon>
    </lineage>
</organism>
<dbReference type="Proteomes" id="UP000827092">
    <property type="component" value="Unassembled WGS sequence"/>
</dbReference>
<name>A0AAV6V263_9ARAC</name>